<evidence type="ECO:0000256" key="4">
    <source>
        <dbReference type="ARBA" id="ARBA00022737"/>
    </source>
</evidence>
<dbReference type="PANTHER" id="PTHR48065:SF69">
    <property type="entry name" value="OS07G0466500 PROTEIN"/>
    <property type="match status" value="1"/>
</dbReference>
<dbReference type="EMBL" id="AP019300">
    <property type="protein sequence ID" value="BBH01438.1"/>
    <property type="molecule type" value="Genomic_DNA"/>
</dbReference>
<proteinExistence type="predicted"/>
<sequence>MATYVQTSNHNGPCVRHQNCAHVCKNEVSAAPLPRASPTSKMYLHKAMLIGSRPFSEKHQVIRRISLSMKFDYRCCIQQSLRLSSNKLMRFPNLRIISLAHNQFEGPLPLRSTNASYFDLESNLFSGPIPSNFDKLMPKLKEMYLSENHLNGTIPPSVCNMQYLQVLSLRSNHFSGEFPHAWSSESHISIVDVAYNNLFGNIPTSMGVLTSLEILKLNNNNFGGKIPDSLYNCSVLKISILETTNYLGAYLHG</sequence>
<keyword evidence="2" id="KW-0433">Leucine-rich repeat</keyword>
<keyword evidence="3" id="KW-0732">Signal</keyword>
<dbReference type="Pfam" id="PF00560">
    <property type="entry name" value="LRR_1"/>
    <property type="match status" value="3"/>
</dbReference>
<dbReference type="PANTHER" id="PTHR48065">
    <property type="entry name" value="OS10G0469600 PROTEIN"/>
    <property type="match status" value="1"/>
</dbReference>
<name>A0A4Y1RC35_PRUDU</name>
<evidence type="ECO:0000313" key="7">
    <source>
        <dbReference type="EMBL" id="BBH01438.1"/>
    </source>
</evidence>
<dbReference type="SUPFAM" id="SSF52058">
    <property type="entry name" value="L domain-like"/>
    <property type="match status" value="1"/>
</dbReference>
<dbReference type="InterPro" id="IPR032675">
    <property type="entry name" value="LRR_dom_sf"/>
</dbReference>
<evidence type="ECO:0000256" key="3">
    <source>
        <dbReference type="ARBA" id="ARBA00022729"/>
    </source>
</evidence>
<accession>A0A4Y1RC35</accession>
<evidence type="ECO:0000256" key="6">
    <source>
        <dbReference type="ARBA" id="ARBA00023180"/>
    </source>
</evidence>
<evidence type="ECO:0000256" key="5">
    <source>
        <dbReference type="ARBA" id="ARBA00023136"/>
    </source>
</evidence>
<evidence type="ECO:0000256" key="2">
    <source>
        <dbReference type="ARBA" id="ARBA00022614"/>
    </source>
</evidence>
<dbReference type="AlphaFoldDB" id="A0A4Y1RC35"/>
<reference evidence="7" key="1">
    <citation type="journal article" date="2019" name="Science">
        <title>Mutation of a bHLH transcription factor allowed almond domestication.</title>
        <authorList>
            <person name="Sanchez-Perez R."/>
            <person name="Pavan S."/>
            <person name="Mazzeo R."/>
            <person name="Moldovan C."/>
            <person name="Aiese Cigliano R."/>
            <person name="Del Cueto J."/>
            <person name="Ricciardi F."/>
            <person name="Lotti C."/>
            <person name="Ricciardi L."/>
            <person name="Dicenta F."/>
            <person name="Lopez-Marques R.L."/>
            <person name="Lindberg Moller B."/>
        </authorList>
    </citation>
    <scope>NUCLEOTIDE SEQUENCE</scope>
</reference>
<evidence type="ECO:0000256" key="1">
    <source>
        <dbReference type="ARBA" id="ARBA00004370"/>
    </source>
</evidence>
<protein>
    <submittedName>
        <fullName evidence="7">Disease resistance family protein / LRR family protein</fullName>
    </submittedName>
</protein>
<keyword evidence="4" id="KW-0677">Repeat</keyword>
<keyword evidence="6" id="KW-0325">Glycoprotein</keyword>
<dbReference type="Gene3D" id="3.80.10.10">
    <property type="entry name" value="Ribonuclease Inhibitor"/>
    <property type="match status" value="1"/>
</dbReference>
<dbReference type="InterPro" id="IPR001611">
    <property type="entry name" value="Leu-rich_rpt"/>
</dbReference>
<gene>
    <name evidence="7" type="ORF">Prudu_011709</name>
</gene>
<dbReference type="FunFam" id="3.80.10.10:FF:000041">
    <property type="entry name" value="LRR receptor-like serine/threonine-protein kinase ERECTA"/>
    <property type="match status" value="1"/>
</dbReference>
<dbReference type="GO" id="GO:0016020">
    <property type="term" value="C:membrane"/>
    <property type="evidence" value="ECO:0007669"/>
    <property type="project" value="UniProtKB-SubCell"/>
</dbReference>
<keyword evidence="5" id="KW-0472">Membrane</keyword>
<comment type="subcellular location">
    <subcellularLocation>
        <location evidence="1">Membrane</location>
    </subcellularLocation>
</comment>
<organism evidence="7">
    <name type="scientific">Prunus dulcis</name>
    <name type="common">Almond</name>
    <name type="synonym">Amygdalus dulcis</name>
    <dbReference type="NCBI Taxonomy" id="3755"/>
    <lineage>
        <taxon>Eukaryota</taxon>
        <taxon>Viridiplantae</taxon>
        <taxon>Streptophyta</taxon>
        <taxon>Embryophyta</taxon>
        <taxon>Tracheophyta</taxon>
        <taxon>Spermatophyta</taxon>
        <taxon>Magnoliopsida</taxon>
        <taxon>eudicotyledons</taxon>
        <taxon>Gunneridae</taxon>
        <taxon>Pentapetalae</taxon>
        <taxon>rosids</taxon>
        <taxon>fabids</taxon>
        <taxon>Rosales</taxon>
        <taxon>Rosaceae</taxon>
        <taxon>Amygdaloideae</taxon>
        <taxon>Amygdaleae</taxon>
        <taxon>Prunus</taxon>
    </lineage>
</organism>